<evidence type="ECO:0000313" key="3">
    <source>
        <dbReference type="Proteomes" id="UP000185736"/>
    </source>
</evidence>
<dbReference type="InterPro" id="IPR023210">
    <property type="entry name" value="NADP_OxRdtase_dom"/>
</dbReference>
<comment type="caution">
    <text evidence="2">The sequence shown here is derived from an EMBL/GenBank/DDBJ whole genome shotgun (WGS) entry which is preliminary data.</text>
</comment>
<dbReference type="GO" id="GO:0016491">
    <property type="term" value="F:oxidoreductase activity"/>
    <property type="evidence" value="ECO:0007669"/>
    <property type="project" value="InterPro"/>
</dbReference>
<feature type="domain" description="NADP-dependent oxidoreductase" evidence="1">
    <location>
        <begin position="16"/>
        <end position="313"/>
    </location>
</feature>
<protein>
    <submittedName>
        <fullName evidence="2">Alcohol dehydrogenase</fullName>
    </submittedName>
</protein>
<dbReference type="AlphaFoldDB" id="A0A1Q8I162"/>
<dbReference type="SUPFAM" id="SSF51430">
    <property type="entry name" value="NAD(P)-linked oxidoreductase"/>
    <property type="match status" value="1"/>
</dbReference>
<organism evidence="2 3">
    <name type="scientific">Actinomyces oris</name>
    <dbReference type="NCBI Taxonomy" id="544580"/>
    <lineage>
        <taxon>Bacteria</taxon>
        <taxon>Bacillati</taxon>
        <taxon>Actinomycetota</taxon>
        <taxon>Actinomycetes</taxon>
        <taxon>Actinomycetales</taxon>
        <taxon>Actinomycetaceae</taxon>
        <taxon>Actinomyces</taxon>
    </lineage>
</organism>
<dbReference type="Proteomes" id="UP000185736">
    <property type="component" value="Unassembled WGS sequence"/>
</dbReference>
<reference evidence="2 3" key="1">
    <citation type="submission" date="2016-12" db="EMBL/GenBank/DDBJ databases">
        <title>Genomic comparison of strains in the 'Actinomyces naeslundii' group.</title>
        <authorList>
            <person name="Mughal S.R."/>
            <person name="Do T."/>
            <person name="Gilbert S.C."/>
            <person name="Witherden E.A."/>
            <person name="Didelot X."/>
            <person name="Beighton D."/>
        </authorList>
    </citation>
    <scope>NUCLEOTIDE SEQUENCE [LARGE SCALE GENOMIC DNA]</scope>
    <source>
        <strain evidence="2 3">S64C</strain>
    </source>
</reference>
<name>A0A1Q8I162_9ACTO</name>
<evidence type="ECO:0000259" key="1">
    <source>
        <dbReference type="Pfam" id="PF00248"/>
    </source>
</evidence>
<dbReference type="InterPro" id="IPR050523">
    <property type="entry name" value="AKR_Detox_Biosynth"/>
</dbReference>
<dbReference type="Gene3D" id="3.20.20.100">
    <property type="entry name" value="NADP-dependent oxidoreductase domain"/>
    <property type="match status" value="1"/>
</dbReference>
<evidence type="ECO:0000313" key="2">
    <source>
        <dbReference type="EMBL" id="OLL14825.1"/>
    </source>
</evidence>
<dbReference type="InterPro" id="IPR036812">
    <property type="entry name" value="NAD(P)_OxRdtase_dom_sf"/>
</dbReference>
<dbReference type="RefSeq" id="WP_075249200.1">
    <property type="nucleotide sequence ID" value="NZ_MSGO01000029.1"/>
</dbReference>
<proteinExistence type="predicted"/>
<dbReference type="Pfam" id="PF00248">
    <property type="entry name" value="Aldo_ket_red"/>
    <property type="match status" value="1"/>
</dbReference>
<dbReference type="PROSITE" id="PS00062">
    <property type="entry name" value="ALDOKETO_REDUCTASE_2"/>
    <property type="match status" value="1"/>
</dbReference>
<gene>
    <name evidence="2" type="ORF">BKH32_06620</name>
</gene>
<dbReference type="PANTHER" id="PTHR43364">
    <property type="entry name" value="NADH-SPECIFIC METHYLGLYOXAL REDUCTASE-RELATED"/>
    <property type="match status" value="1"/>
</dbReference>
<dbReference type="PANTHER" id="PTHR43364:SF6">
    <property type="entry name" value="OXIDOREDUCTASE-RELATED"/>
    <property type="match status" value="1"/>
</dbReference>
<sequence length="319" mass="34562">MTGYPTRTLADLRISPIGLGGNVFGWTADETTSFEVLDAYLDGGGNLIDTADGYSYWAPGNSGGESETVIGAWLASRPVRERVVLATKVSTKPDRPGLSAGNIRRALEESLSRLRTDVIDIYYAHFDDESTPLEETVGAFDEARLAGRIRHVGLSNYTPERIRQWFAIADAQGCARPIVLQPHYNLLHRDDVEGPGARGQVAAELGMGLMPYFALAAGFLTGKYRRDEPISGDRAGMVADYQRPECYDVVETVAAVAADHGVEPAAVALAWLRDRPGVTSPLASARNLSQLRPILEALTLEVSDEETRALTRVSDAARS</sequence>
<dbReference type="GO" id="GO:0005829">
    <property type="term" value="C:cytosol"/>
    <property type="evidence" value="ECO:0007669"/>
    <property type="project" value="TreeGrafter"/>
</dbReference>
<dbReference type="InterPro" id="IPR018170">
    <property type="entry name" value="Aldo/ket_reductase_CS"/>
</dbReference>
<accession>A0A1Q8I162</accession>
<dbReference type="EMBL" id="MSGO01000029">
    <property type="protein sequence ID" value="OLL14825.1"/>
    <property type="molecule type" value="Genomic_DNA"/>
</dbReference>